<dbReference type="EMBL" id="CAJNOC010002577">
    <property type="protein sequence ID" value="CAF0941002.1"/>
    <property type="molecule type" value="Genomic_DNA"/>
</dbReference>
<comment type="caution">
    <text evidence="3">The sequence shown here is derived from an EMBL/GenBank/DDBJ whole genome shotgun (WGS) entry which is preliminary data.</text>
</comment>
<feature type="signal peptide" evidence="1">
    <location>
        <begin position="1"/>
        <end position="22"/>
    </location>
</feature>
<name>A0A814CJQ1_9BILA</name>
<evidence type="ECO:0000313" key="3">
    <source>
        <dbReference type="EMBL" id="CAF0941002.1"/>
    </source>
</evidence>
<keyword evidence="1" id="KW-0732">Signal</keyword>
<evidence type="ECO:0000256" key="1">
    <source>
        <dbReference type="SAM" id="SignalP"/>
    </source>
</evidence>
<dbReference type="Pfam" id="PF13621">
    <property type="entry name" value="Cupin_8"/>
    <property type="match status" value="1"/>
</dbReference>
<dbReference type="InterPro" id="IPR003347">
    <property type="entry name" value="JmjC_dom"/>
</dbReference>
<dbReference type="PROSITE" id="PS51184">
    <property type="entry name" value="JMJC"/>
    <property type="match status" value="1"/>
</dbReference>
<dbReference type="AlphaFoldDB" id="A0A814CJQ1"/>
<dbReference type="PANTHER" id="PTHR12461">
    <property type="entry name" value="HYPOXIA-INDUCIBLE FACTOR 1 ALPHA INHIBITOR-RELATED"/>
    <property type="match status" value="1"/>
</dbReference>
<dbReference type="InterPro" id="IPR041667">
    <property type="entry name" value="Cupin_8"/>
</dbReference>
<dbReference type="Proteomes" id="UP000663879">
    <property type="component" value="Unassembled WGS sequence"/>
</dbReference>
<evidence type="ECO:0000259" key="2">
    <source>
        <dbReference type="PROSITE" id="PS51184"/>
    </source>
</evidence>
<reference evidence="3" key="1">
    <citation type="submission" date="2021-02" db="EMBL/GenBank/DDBJ databases">
        <authorList>
            <person name="Nowell W R."/>
        </authorList>
    </citation>
    <scope>NUCLEOTIDE SEQUENCE</scope>
    <source>
        <strain evidence="3">Ploen Becks lab</strain>
    </source>
</reference>
<dbReference type="Gene3D" id="2.60.120.650">
    <property type="entry name" value="Cupin"/>
    <property type="match status" value="1"/>
</dbReference>
<dbReference type="SMART" id="SM00558">
    <property type="entry name" value="JmjC"/>
    <property type="match status" value="1"/>
</dbReference>
<dbReference type="OrthoDB" id="415358at2759"/>
<feature type="domain" description="JmjC" evidence="2">
    <location>
        <begin position="124"/>
        <end position="287"/>
    </location>
</feature>
<keyword evidence="4" id="KW-1185">Reference proteome</keyword>
<dbReference type="PANTHER" id="PTHR12461:SF18">
    <property type="entry name" value="JMJC DOMAIN-CONTAINING PROTEIN"/>
    <property type="match status" value="1"/>
</dbReference>
<dbReference type="SUPFAM" id="SSF51197">
    <property type="entry name" value="Clavaminate synthase-like"/>
    <property type="match status" value="1"/>
</dbReference>
<organism evidence="3 4">
    <name type="scientific">Brachionus calyciflorus</name>
    <dbReference type="NCBI Taxonomy" id="104777"/>
    <lineage>
        <taxon>Eukaryota</taxon>
        <taxon>Metazoa</taxon>
        <taxon>Spiralia</taxon>
        <taxon>Gnathifera</taxon>
        <taxon>Rotifera</taxon>
        <taxon>Eurotatoria</taxon>
        <taxon>Monogononta</taxon>
        <taxon>Pseudotrocha</taxon>
        <taxon>Ploima</taxon>
        <taxon>Brachionidae</taxon>
        <taxon>Brachionus</taxon>
    </lineage>
</organism>
<sequence>MTFRKNLVSFLCLVLFFNLTECNQNINHPGHLKPFGSSGPFLQLEEVTSLPTKIFFENYVQPKQAVVMRNFVNQFPAFKSWKDEYLYSKASDNDDYKILVETQKKESRDQDTLKLSLTEFLDNYKSRSIYMVNEVPPYLKKDVLLPQPLQCGQAPTVLEETIMWFSSGGTSSVVHTDDYENILCVFDGTKELVLVDYFKHKRIADSIIDEYKGSYSSMDVDKVDYKLFPDIENLEYYRVNVSAGDCLYIPFKWIHQVRSYGRNLAINFWFNYEKIFGNTLFPEECSNNKLDLSKTLDKFTYSASKNDFYSNFKTFIMRQVNLGSRQLNDWISLILGEREFTIEEKQYIEDLLGEA</sequence>
<evidence type="ECO:0000313" key="4">
    <source>
        <dbReference type="Proteomes" id="UP000663879"/>
    </source>
</evidence>
<proteinExistence type="predicted"/>
<accession>A0A814CJQ1</accession>
<feature type="chain" id="PRO_5032651937" description="JmjC domain-containing protein" evidence="1">
    <location>
        <begin position="23"/>
        <end position="355"/>
    </location>
</feature>
<protein>
    <recommendedName>
        <fullName evidence="2">JmjC domain-containing protein</fullName>
    </recommendedName>
</protein>
<gene>
    <name evidence="3" type="ORF">OXX778_LOCUS13427</name>
</gene>